<dbReference type="InterPro" id="IPR028098">
    <property type="entry name" value="Glyco_trans_4-like_N"/>
</dbReference>
<evidence type="ECO:0000259" key="1">
    <source>
        <dbReference type="Pfam" id="PF13439"/>
    </source>
</evidence>
<dbReference type="RefSeq" id="WP_393010884.1">
    <property type="nucleotide sequence ID" value="NZ_JAZAQF010000022.1"/>
</dbReference>
<comment type="caution">
    <text evidence="2">The sequence shown here is derived from an EMBL/GenBank/DDBJ whole genome shotgun (WGS) entry which is preliminary data.</text>
</comment>
<dbReference type="InterPro" id="IPR050194">
    <property type="entry name" value="Glycosyltransferase_grp1"/>
</dbReference>
<name>A0ABW7C6L0_9CYAN</name>
<reference evidence="3" key="1">
    <citation type="journal article" date="2024" name="Algal Res.">
        <title>Biochemical, toxicological and genomic investigation of a high-biomass producing Limnothrix strain isolated from Italian shallow drinking water reservoir.</title>
        <authorList>
            <person name="Simonazzi M."/>
            <person name="Shishido T.K."/>
            <person name="Delbaje E."/>
            <person name="Wahlsten M."/>
            <person name="Fewer D.P."/>
            <person name="Sivonen K."/>
            <person name="Pezzolesi L."/>
            <person name="Pistocchi R."/>
        </authorList>
    </citation>
    <scope>NUCLEOTIDE SEQUENCE [LARGE SCALE GENOMIC DNA]</scope>
    <source>
        <strain evidence="3">LRLZ20PSL1</strain>
    </source>
</reference>
<dbReference type="SUPFAM" id="SSF53756">
    <property type="entry name" value="UDP-Glycosyltransferase/glycogen phosphorylase"/>
    <property type="match status" value="1"/>
</dbReference>
<dbReference type="EMBL" id="JAZAQF010000022">
    <property type="protein sequence ID" value="MFG3816838.1"/>
    <property type="molecule type" value="Genomic_DNA"/>
</dbReference>
<organism evidence="2 3">
    <name type="scientific">Limnothrix redekei LRLZ20PSL1</name>
    <dbReference type="NCBI Taxonomy" id="3112953"/>
    <lineage>
        <taxon>Bacteria</taxon>
        <taxon>Bacillati</taxon>
        <taxon>Cyanobacteriota</taxon>
        <taxon>Cyanophyceae</taxon>
        <taxon>Pseudanabaenales</taxon>
        <taxon>Pseudanabaenaceae</taxon>
        <taxon>Limnothrix</taxon>
    </lineage>
</organism>
<dbReference type="EC" id="2.4.-.-" evidence="2"/>
<sequence>MHVAWLGKRSPFCGNVTYSREITNALRDRGHEVSFLHFAQEEETEDEAQRDVKEVPLPYLYKSQIYTLPTFGASKVLTQSLTRLRPHLLHASLTLSPLDFVLPEICDELQLPLISTFHPAFDQKLRNFTSGTQQLTYQLYAPFLASYDCTIVFSQIQRDMLIKLGVEGDRVAVIPNGVDVLKYAPGPSPVKRELGCDRLFVYVGRLAQEKNVEPLLKAWKKAKMPSHCKLAIVGSGPLKASLQTFYGPEHGVEWMGYVANESRRIDILRAADVFVLPSLVEGLSLSLLEAMACGVACLATEVGADGEAIEQGAGIRLNPQKVYGQLRTLLPMLAEHEEITALLGQRARERVLERYTLDRNLNQLEALYGEILKRKRSPLVR</sequence>
<dbReference type="GO" id="GO:0016757">
    <property type="term" value="F:glycosyltransferase activity"/>
    <property type="evidence" value="ECO:0007669"/>
    <property type="project" value="UniProtKB-KW"/>
</dbReference>
<keyword evidence="3" id="KW-1185">Reference proteome</keyword>
<dbReference type="Pfam" id="PF13439">
    <property type="entry name" value="Glyco_transf_4"/>
    <property type="match status" value="1"/>
</dbReference>
<dbReference type="PANTHER" id="PTHR45947:SF11">
    <property type="entry name" value="SLR1508 PROTEIN"/>
    <property type="match status" value="1"/>
</dbReference>
<accession>A0ABW7C6L0</accession>
<feature type="domain" description="Glycosyltransferase subfamily 4-like N-terminal" evidence="1">
    <location>
        <begin position="16"/>
        <end position="180"/>
    </location>
</feature>
<evidence type="ECO:0000313" key="3">
    <source>
        <dbReference type="Proteomes" id="UP001604335"/>
    </source>
</evidence>
<proteinExistence type="predicted"/>
<gene>
    <name evidence="2" type="ORF">VPK24_04245</name>
</gene>
<keyword evidence="2" id="KW-0328">Glycosyltransferase</keyword>
<dbReference type="PANTHER" id="PTHR45947">
    <property type="entry name" value="SULFOQUINOVOSYL TRANSFERASE SQD2"/>
    <property type="match status" value="1"/>
</dbReference>
<dbReference type="CDD" id="cd03801">
    <property type="entry name" value="GT4_PimA-like"/>
    <property type="match status" value="1"/>
</dbReference>
<dbReference type="Pfam" id="PF13692">
    <property type="entry name" value="Glyco_trans_1_4"/>
    <property type="match status" value="1"/>
</dbReference>
<protein>
    <submittedName>
        <fullName evidence="2">Glycosyltransferase family 4 protein</fullName>
        <ecNumber evidence="2">2.4.-.-</ecNumber>
    </submittedName>
</protein>
<dbReference type="Gene3D" id="3.40.50.2000">
    <property type="entry name" value="Glycogen Phosphorylase B"/>
    <property type="match status" value="2"/>
</dbReference>
<dbReference type="Proteomes" id="UP001604335">
    <property type="component" value="Unassembled WGS sequence"/>
</dbReference>
<evidence type="ECO:0000313" key="2">
    <source>
        <dbReference type="EMBL" id="MFG3816838.1"/>
    </source>
</evidence>
<keyword evidence="2" id="KW-0808">Transferase</keyword>